<proteinExistence type="inferred from homology"/>
<dbReference type="STRING" id="697281.Mahau_2091"/>
<dbReference type="RefSeq" id="WP_013781691.1">
    <property type="nucleotide sequence ID" value="NC_015520.1"/>
</dbReference>
<keyword evidence="2" id="KW-0560">Oxidoreductase</keyword>
<dbReference type="GO" id="GO:0016491">
    <property type="term" value="F:oxidoreductase activity"/>
    <property type="evidence" value="ECO:0007669"/>
    <property type="project" value="UniProtKB-KW"/>
</dbReference>
<dbReference type="Proteomes" id="UP000008457">
    <property type="component" value="Chromosome"/>
</dbReference>
<keyword evidence="6" id="KW-1185">Reference proteome</keyword>
<reference evidence="5 6" key="2">
    <citation type="journal article" date="2011" name="Stand. Genomic Sci.">
        <title>Complete genome sequence of Mahella australiensis type strain (50-1 BON).</title>
        <authorList>
            <person name="Sikorski J."/>
            <person name="Teshima H."/>
            <person name="Nolan M."/>
            <person name="Lucas S."/>
            <person name="Hammon N."/>
            <person name="Deshpande S."/>
            <person name="Cheng J.F."/>
            <person name="Pitluck S."/>
            <person name="Liolios K."/>
            <person name="Pagani I."/>
            <person name="Ivanova N."/>
            <person name="Huntemann M."/>
            <person name="Mavromatis K."/>
            <person name="Ovchinikova G."/>
            <person name="Pati A."/>
            <person name="Tapia R."/>
            <person name="Han C."/>
            <person name="Goodwin L."/>
            <person name="Chen A."/>
            <person name="Palaniappan K."/>
            <person name="Land M."/>
            <person name="Hauser L."/>
            <person name="Ngatchou-Djao O.D."/>
            <person name="Rohde M."/>
            <person name="Pukall R."/>
            <person name="Spring S."/>
            <person name="Abt B."/>
            <person name="Goker M."/>
            <person name="Detter J.C."/>
            <person name="Woyke T."/>
            <person name="Bristow J."/>
            <person name="Markowitz V."/>
            <person name="Hugenholtz P."/>
            <person name="Eisen J.A."/>
            <person name="Kyrpides N.C."/>
            <person name="Klenk H.P."/>
            <person name="Lapidus A."/>
        </authorList>
    </citation>
    <scope>NUCLEOTIDE SEQUENCE [LARGE SCALE GENOMIC DNA]</scope>
    <source>
        <strain evidence="6">DSM 15567 / CIP 107919 / 50-1 BON</strain>
    </source>
</reference>
<evidence type="ECO:0000259" key="4">
    <source>
        <dbReference type="Pfam" id="PF01370"/>
    </source>
</evidence>
<dbReference type="InterPro" id="IPR001509">
    <property type="entry name" value="Epimerase_deHydtase"/>
</dbReference>
<dbReference type="InterPro" id="IPR036291">
    <property type="entry name" value="NAD(P)-bd_dom_sf"/>
</dbReference>
<dbReference type="KEGG" id="mas:Mahau_2091"/>
<dbReference type="PANTHER" id="PTHR43103:SF5">
    <property type="entry name" value="4-EPIMERASE, PUTATIVE (AFU_ORTHOLOGUE AFUA_7G00360)-RELATED"/>
    <property type="match status" value="1"/>
</dbReference>
<name>F4A2J7_MAHA5</name>
<organism evidence="5 6">
    <name type="scientific">Mahella australiensis (strain DSM 15567 / CIP 107919 / 50-1 BON)</name>
    <dbReference type="NCBI Taxonomy" id="697281"/>
    <lineage>
        <taxon>Bacteria</taxon>
        <taxon>Bacillati</taxon>
        <taxon>Bacillota</taxon>
        <taxon>Clostridia</taxon>
        <taxon>Thermoanaerobacterales</taxon>
        <taxon>Thermoanaerobacterales Family IV. Incertae Sedis</taxon>
        <taxon>Mahella</taxon>
    </lineage>
</organism>
<dbReference type="CDD" id="cd08946">
    <property type="entry name" value="SDR_e"/>
    <property type="match status" value="1"/>
</dbReference>
<comment type="similarity">
    <text evidence="1">Belongs to the NAD(P)-dependent epimerase/dehydratase family.</text>
</comment>
<sequence>MKIAVTGAHGKVGQAVINDLLDNNYEVRAITHSHWNECPVDQVSVDITNYEQVYDALGGCQAVIHLAAIPSPRKNADTLVIHTNVIGNYNIMLAAGNQGIKHIAAASSDCAFGFTYSLNRPKPVYLPVDEQHPTRPDDCYGLSKVLSERTADAMVQRFPGISIASLRITHVINPEEYSFDSYFSQWHDNPEAGPWNLWSYIDARDAARAFRLAIETNLNGHEIFCIAAPNTRCSIPSAALIEKYFPTARLKKMFTDHESLEDSSKAERILGFKAIHRWDI</sequence>
<dbReference type="eggNOG" id="COG0451">
    <property type="taxonomic scope" value="Bacteria"/>
</dbReference>
<evidence type="ECO:0000256" key="2">
    <source>
        <dbReference type="ARBA" id="ARBA00023002"/>
    </source>
</evidence>
<dbReference type="AlphaFoldDB" id="F4A2J7"/>
<dbReference type="SUPFAM" id="SSF51735">
    <property type="entry name" value="NAD(P)-binding Rossmann-fold domains"/>
    <property type="match status" value="1"/>
</dbReference>
<gene>
    <name evidence="5" type="ordered locus">Mahau_2091</name>
</gene>
<dbReference type="EMBL" id="CP002360">
    <property type="protein sequence ID" value="AEE97263.1"/>
    <property type="molecule type" value="Genomic_DNA"/>
</dbReference>
<protein>
    <submittedName>
        <fullName evidence="5">NAD-dependent epimerase/dehydratase</fullName>
    </submittedName>
</protein>
<keyword evidence="3" id="KW-0520">NAD</keyword>
<dbReference type="OrthoDB" id="9803892at2"/>
<evidence type="ECO:0000313" key="5">
    <source>
        <dbReference type="EMBL" id="AEE97263.1"/>
    </source>
</evidence>
<accession>F4A2J7</accession>
<dbReference type="HOGENOM" id="CLU_053163_1_0_9"/>
<reference evidence="6" key="1">
    <citation type="submission" date="2010-11" db="EMBL/GenBank/DDBJ databases">
        <title>The complete genome of Mahella australiensis DSM 15567.</title>
        <authorList>
            <consortium name="US DOE Joint Genome Institute (JGI-PGF)"/>
            <person name="Lucas S."/>
            <person name="Copeland A."/>
            <person name="Lapidus A."/>
            <person name="Bruce D."/>
            <person name="Goodwin L."/>
            <person name="Pitluck S."/>
            <person name="Kyrpides N."/>
            <person name="Mavromatis K."/>
            <person name="Pagani I."/>
            <person name="Ivanova N."/>
            <person name="Teshima H."/>
            <person name="Brettin T."/>
            <person name="Detter J.C."/>
            <person name="Han C."/>
            <person name="Tapia R."/>
            <person name="Land M."/>
            <person name="Hauser L."/>
            <person name="Markowitz V."/>
            <person name="Cheng J.-F."/>
            <person name="Hugenholtz P."/>
            <person name="Woyke T."/>
            <person name="Wu D."/>
            <person name="Spring S."/>
            <person name="Pukall R."/>
            <person name="Steenblock K."/>
            <person name="Schneider S."/>
            <person name="Klenk H.-P."/>
            <person name="Eisen J.A."/>
        </authorList>
    </citation>
    <scope>NUCLEOTIDE SEQUENCE [LARGE SCALE GENOMIC DNA]</scope>
    <source>
        <strain evidence="6">DSM 15567 / CIP 107919 / 50-1 BON</strain>
    </source>
</reference>
<dbReference type="PANTHER" id="PTHR43103">
    <property type="entry name" value="NUCLEOSIDE-DIPHOSPHATE-SUGAR EPIMERASE"/>
    <property type="match status" value="1"/>
</dbReference>
<dbReference type="Gene3D" id="3.40.50.720">
    <property type="entry name" value="NAD(P)-binding Rossmann-like Domain"/>
    <property type="match status" value="1"/>
</dbReference>
<evidence type="ECO:0000256" key="3">
    <source>
        <dbReference type="ARBA" id="ARBA00023027"/>
    </source>
</evidence>
<dbReference type="Pfam" id="PF01370">
    <property type="entry name" value="Epimerase"/>
    <property type="match status" value="1"/>
</dbReference>
<feature type="domain" description="NAD-dependent epimerase/dehydratase" evidence="4">
    <location>
        <begin position="3"/>
        <end position="224"/>
    </location>
</feature>
<evidence type="ECO:0000256" key="1">
    <source>
        <dbReference type="ARBA" id="ARBA00007637"/>
    </source>
</evidence>
<evidence type="ECO:0000313" key="6">
    <source>
        <dbReference type="Proteomes" id="UP000008457"/>
    </source>
</evidence>